<keyword evidence="10" id="KW-0812">Transmembrane</keyword>
<feature type="transmembrane region" description="Helical" evidence="10">
    <location>
        <begin position="365"/>
        <end position="392"/>
    </location>
</feature>
<dbReference type="EMBL" id="FPCA01000003">
    <property type="protein sequence ID" value="SFU78629.1"/>
    <property type="molecule type" value="Genomic_DNA"/>
</dbReference>
<keyword evidence="9" id="KW-0067">ATP-binding</keyword>
<evidence type="ECO:0000256" key="4">
    <source>
        <dbReference type="ARBA" id="ARBA00022475"/>
    </source>
</evidence>
<dbReference type="CDD" id="cd00082">
    <property type="entry name" value="HisKA"/>
    <property type="match status" value="1"/>
</dbReference>
<gene>
    <name evidence="13" type="ORF">SAMN04487941_2370</name>
</gene>
<dbReference type="AlphaFoldDB" id="A0A1I7J0A0"/>
<comment type="subcellular location">
    <subcellularLocation>
        <location evidence="2">Cell membrane</location>
        <topology evidence="2">Multi-pass membrane protein</topology>
    </subcellularLocation>
</comment>
<dbReference type="EC" id="2.7.13.3" evidence="3"/>
<dbReference type="RefSeq" id="WP_229802185.1">
    <property type="nucleotide sequence ID" value="NZ_BMXC01000003.1"/>
</dbReference>
<dbReference type="GO" id="GO:0005524">
    <property type="term" value="F:ATP binding"/>
    <property type="evidence" value="ECO:0007669"/>
    <property type="project" value="UniProtKB-KW"/>
</dbReference>
<feature type="transmembrane region" description="Helical" evidence="10">
    <location>
        <begin position="207"/>
        <end position="225"/>
    </location>
</feature>
<dbReference type="PRINTS" id="PR00344">
    <property type="entry name" value="BCTRLSENSOR"/>
</dbReference>
<protein>
    <recommendedName>
        <fullName evidence="3">histidine kinase</fullName>
        <ecNumber evidence="3">2.7.13.3</ecNumber>
    </recommendedName>
</protein>
<evidence type="ECO:0000256" key="9">
    <source>
        <dbReference type="ARBA" id="ARBA00022840"/>
    </source>
</evidence>
<dbReference type="SMART" id="SM00388">
    <property type="entry name" value="HisKA"/>
    <property type="match status" value="1"/>
</dbReference>
<feature type="transmembrane region" description="Helical" evidence="10">
    <location>
        <begin position="237"/>
        <end position="261"/>
    </location>
</feature>
<keyword evidence="7" id="KW-0547">Nucleotide-binding</keyword>
<dbReference type="SUPFAM" id="SSF55874">
    <property type="entry name" value="ATPase domain of HSP90 chaperone/DNA topoisomerase II/histidine kinase"/>
    <property type="match status" value="1"/>
</dbReference>
<evidence type="ECO:0000313" key="14">
    <source>
        <dbReference type="Proteomes" id="UP000182491"/>
    </source>
</evidence>
<dbReference type="SUPFAM" id="SSF47384">
    <property type="entry name" value="Homodimeric domain of signal transducing histidine kinase"/>
    <property type="match status" value="1"/>
</dbReference>
<dbReference type="STRING" id="388950.GCA_001611675_02697"/>
<organism evidence="13 14">
    <name type="scientific">Pontibacter akesuensis</name>
    <dbReference type="NCBI Taxonomy" id="388950"/>
    <lineage>
        <taxon>Bacteria</taxon>
        <taxon>Pseudomonadati</taxon>
        <taxon>Bacteroidota</taxon>
        <taxon>Cytophagia</taxon>
        <taxon>Cytophagales</taxon>
        <taxon>Hymenobacteraceae</taxon>
        <taxon>Pontibacter</taxon>
    </lineage>
</organism>
<keyword evidence="5" id="KW-0597">Phosphoprotein</keyword>
<evidence type="ECO:0000256" key="2">
    <source>
        <dbReference type="ARBA" id="ARBA00004651"/>
    </source>
</evidence>
<evidence type="ECO:0000256" key="8">
    <source>
        <dbReference type="ARBA" id="ARBA00022777"/>
    </source>
</evidence>
<reference evidence="14" key="1">
    <citation type="submission" date="2016-10" db="EMBL/GenBank/DDBJ databases">
        <authorList>
            <person name="Varghese N."/>
        </authorList>
    </citation>
    <scope>NUCLEOTIDE SEQUENCE [LARGE SCALE GENOMIC DNA]</scope>
    <source>
        <strain evidence="14">DSM 18820</strain>
    </source>
</reference>
<feature type="transmembrane region" description="Helical" evidence="10">
    <location>
        <begin position="404"/>
        <end position="420"/>
    </location>
</feature>
<keyword evidence="6" id="KW-0808">Transferase</keyword>
<dbReference type="GO" id="GO:0005886">
    <property type="term" value="C:plasma membrane"/>
    <property type="evidence" value="ECO:0007669"/>
    <property type="project" value="UniProtKB-SubCell"/>
</dbReference>
<dbReference type="InterPro" id="IPR003594">
    <property type="entry name" value="HATPase_dom"/>
</dbReference>
<dbReference type="SMART" id="SM00387">
    <property type="entry name" value="HATPase_c"/>
    <property type="match status" value="1"/>
</dbReference>
<feature type="transmembrane region" description="Helical" evidence="10">
    <location>
        <begin position="724"/>
        <end position="744"/>
    </location>
</feature>
<keyword evidence="10" id="KW-0472">Membrane</keyword>
<evidence type="ECO:0000313" key="13">
    <source>
        <dbReference type="EMBL" id="SFU78629.1"/>
    </source>
</evidence>
<dbReference type="PROSITE" id="PS50109">
    <property type="entry name" value="HIS_KIN"/>
    <property type="match status" value="1"/>
</dbReference>
<dbReference type="InterPro" id="IPR005467">
    <property type="entry name" value="His_kinase_dom"/>
</dbReference>
<dbReference type="CDD" id="cd00075">
    <property type="entry name" value="HATPase"/>
    <property type="match status" value="1"/>
</dbReference>
<keyword evidence="10" id="KW-1133">Transmembrane helix</keyword>
<dbReference type="Pfam" id="PF00512">
    <property type="entry name" value="HisKA"/>
    <property type="match status" value="1"/>
</dbReference>
<name>A0A1I7J0A0_9BACT</name>
<sequence length="1235" mass="140506">MDRKATLLFFLVMMLLCFLATAVLYFGIPASLQTKEDYKAEAREIEQSVQHCIEEAHTQAAQLAPKLGKNTIHFSALLKASEYPVLIYRSGKLVFWSNHSIVPQVSLPSPLKTPTAIENEYGRFVVVPHQVREYEVDVYIPLQVDYQLDYAYLTPKLDEDVFSEMCVQLILDADAPLPHVRTYDGQFLFALDFDKSRNTAKMDRLELALLTFGLLFYVLFAVALCRRYVRRHAYSKGVLVLLALLISMRLLLLVLNLPFAFGEVELFDPRFYAASIWSPSVGDLLLNMLLLLVVAGSCLYLFIRNRAVSRIALLPQEKTQPLLVACMLLFFFLLLLLFRFYYNIYHNTPLVLDITRSLDFTRYRILMYGIMLVHTLALCMFTYMLATVVSVLVPKEPSTGPYKLLLLIAGILLMLTGWFVTELFTVVFVGFVFWAIIIFAAQHQNAVSMAYRTYLFFFLVVIVSAITGAMSLFSHYHNDLKTYKQNLAFNILQDNDVLGEYQLNQVATQIASDELIQSKMMGPYVDAFFIKRKITKQYLNEYFDKYEISVLLFDGNGRTLESADTTATTLQELRRQFDQPGTQTEHENLFLLKDPMRYNARVYLKLIQVPLGNRQTGTIALRLTLKKLLPNSVVPELLTDQKYDQPFRRDMLSYAIYDDTKLRYSEGEYDYATNFNPYLLEKEEFYRQGLAHGNYHHFGVQSSKGHVLIITTEKYGSREVLSNFSFLFLLFLGGLILSGMLYLLVRRRHLRPFSPNFSTKIQIFLNFGILLPMLLISVTTASLVTASYKKDLMQTYEQRGEAIQDYLSQQLSQRLLQSPEQLQQSIADIAAISETDINLYDRHGKLLVTSQPLIFEAGLLSKLVNPEAFAAISERQALRVLLEEQTGNLSFNAIYLPLRYESNPAELAGFIGIPFFDSEKELDLKLIELVTTTMNIFTVMFITFMVLTFFASRALTVPLRMLADKLNRTSLTGKNEMLAYKGADEIGMLVNEYNRMLLTLEQNKQDLAMQEKEAAWREMARQVAHEIKNPLTPMKLSLQYLQKAIAEKRPNTEQLIDKISHTLITQINILNDIASSFSSFTAMPEPKAEPIDVAAALHKAADLHNDPATAILTKAIPAQPVIVKSDESLMVRTFNNLLLNAIQSVPASRKPDIRVKLELQPAREVLISIRDNGSGIPQDIQSKVFIPNFSTKYTGSGIGLAVAKRGIENAGGRIWFETEEGKGTVFYILLPLADE</sequence>
<evidence type="ECO:0000256" key="3">
    <source>
        <dbReference type="ARBA" id="ARBA00012438"/>
    </source>
</evidence>
<evidence type="ECO:0000256" key="1">
    <source>
        <dbReference type="ARBA" id="ARBA00000085"/>
    </source>
</evidence>
<dbReference type="PANTHER" id="PTHR44936:SF10">
    <property type="entry name" value="SENSOR PROTEIN RSTB"/>
    <property type="match status" value="1"/>
</dbReference>
<dbReference type="InterPro" id="IPR003660">
    <property type="entry name" value="HAMP_dom"/>
</dbReference>
<dbReference type="InterPro" id="IPR003661">
    <property type="entry name" value="HisK_dim/P_dom"/>
</dbReference>
<dbReference type="InterPro" id="IPR036890">
    <property type="entry name" value="HATPase_C_sf"/>
</dbReference>
<dbReference type="InterPro" id="IPR004358">
    <property type="entry name" value="Sig_transdc_His_kin-like_C"/>
</dbReference>
<comment type="catalytic activity">
    <reaction evidence="1">
        <text>ATP + protein L-histidine = ADP + protein N-phospho-L-histidine.</text>
        <dbReference type="EC" id="2.7.13.3"/>
    </reaction>
</comment>
<keyword evidence="14" id="KW-1185">Reference proteome</keyword>
<dbReference type="InterPro" id="IPR036097">
    <property type="entry name" value="HisK_dim/P_sf"/>
</dbReference>
<evidence type="ECO:0000256" key="7">
    <source>
        <dbReference type="ARBA" id="ARBA00022741"/>
    </source>
</evidence>
<accession>A0A1I7J0A0</accession>
<dbReference type="GO" id="GO:0000155">
    <property type="term" value="F:phosphorelay sensor kinase activity"/>
    <property type="evidence" value="ECO:0007669"/>
    <property type="project" value="InterPro"/>
</dbReference>
<dbReference type="PANTHER" id="PTHR44936">
    <property type="entry name" value="SENSOR PROTEIN CREC"/>
    <property type="match status" value="1"/>
</dbReference>
<feature type="transmembrane region" description="Helical" evidence="10">
    <location>
        <begin position="454"/>
        <end position="476"/>
    </location>
</feature>
<evidence type="ECO:0000256" key="5">
    <source>
        <dbReference type="ARBA" id="ARBA00022553"/>
    </source>
</evidence>
<dbReference type="Gene3D" id="3.30.565.10">
    <property type="entry name" value="Histidine kinase-like ATPase, C-terminal domain"/>
    <property type="match status" value="1"/>
</dbReference>
<evidence type="ECO:0000259" key="12">
    <source>
        <dbReference type="PROSITE" id="PS50885"/>
    </source>
</evidence>
<dbReference type="Gene3D" id="1.10.287.130">
    <property type="match status" value="1"/>
</dbReference>
<feature type="transmembrane region" description="Helical" evidence="10">
    <location>
        <begin position="322"/>
        <end position="345"/>
    </location>
</feature>
<dbReference type="Gene3D" id="6.10.340.10">
    <property type="match status" value="1"/>
</dbReference>
<evidence type="ECO:0000256" key="6">
    <source>
        <dbReference type="ARBA" id="ARBA00022679"/>
    </source>
</evidence>
<dbReference type="InterPro" id="IPR050980">
    <property type="entry name" value="2C_sensor_his_kinase"/>
</dbReference>
<feature type="domain" description="Histidine kinase" evidence="11">
    <location>
        <begin position="1022"/>
        <end position="1234"/>
    </location>
</feature>
<feature type="transmembrane region" description="Helical" evidence="10">
    <location>
        <begin position="7"/>
        <end position="28"/>
    </location>
</feature>
<keyword evidence="8 13" id="KW-0418">Kinase</keyword>
<dbReference type="Proteomes" id="UP000182491">
    <property type="component" value="Unassembled WGS sequence"/>
</dbReference>
<evidence type="ECO:0000256" key="10">
    <source>
        <dbReference type="SAM" id="Phobius"/>
    </source>
</evidence>
<keyword evidence="4" id="KW-1003">Cell membrane</keyword>
<feature type="transmembrane region" description="Helical" evidence="10">
    <location>
        <begin position="929"/>
        <end position="951"/>
    </location>
</feature>
<dbReference type="Pfam" id="PF02518">
    <property type="entry name" value="HATPase_c"/>
    <property type="match status" value="1"/>
</dbReference>
<evidence type="ECO:0000259" key="11">
    <source>
        <dbReference type="PROSITE" id="PS50109"/>
    </source>
</evidence>
<feature type="domain" description="HAMP" evidence="12">
    <location>
        <begin position="953"/>
        <end position="1005"/>
    </location>
</feature>
<proteinExistence type="predicted"/>
<feature type="transmembrane region" description="Helical" evidence="10">
    <location>
        <begin position="764"/>
        <end position="788"/>
    </location>
</feature>
<feature type="transmembrane region" description="Helical" evidence="10">
    <location>
        <begin position="281"/>
        <end position="302"/>
    </location>
</feature>
<dbReference type="PROSITE" id="PS50885">
    <property type="entry name" value="HAMP"/>
    <property type="match status" value="1"/>
</dbReference>